<dbReference type="Pfam" id="PF05127">
    <property type="entry name" value="NAT10_TcmA_helicase"/>
    <property type="match status" value="1"/>
</dbReference>
<dbReference type="Pfam" id="PF08351">
    <property type="entry name" value="TmcA_N"/>
    <property type="match status" value="1"/>
</dbReference>
<evidence type="ECO:0000256" key="3">
    <source>
        <dbReference type="ARBA" id="ARBA00022741"/>
    </source>
</evidence>
<dbReference type="SUPFAM" id="SSF52540">
    <property type="entry name" value="P-loop containing nucleoside triphosphate hydrolases"/>
    <property type="match status" value="1"/>
</dbReference>
<dbReference type="GO" id="GO:0051391">
    <property type="term" value="P:tRNA acetylation"/>
    <property type="evidence" value="ECO:0007669"/>
    <property type="project" value="TreeGrafter"/>
</dbReference>
<organism evidence="7 8">
    <name type="scientific">Paraglaciecola psychrophila 170</name>
    <dbReference type="NCBI Taxonomy" id="1129794"/>
    <lineage>
        <taxon>Bacteria</taxon>
        <taxon>Pseudomonadati</taxon>
        <taxon>Pseudomonadota</taxon>
        <taxon>Gammaproteobacteria</taxon>
        <taxon>Alteromonadales</taxon>
        <taxon>Alteromonadaceae</taxon>
        <taxon>Paraglaciecola</taxon>
    </lineage>
</organism>
<dbReference type="Gene3D" id="3.40.50.300">
    <property type="entry name" value="P-loop containing nucleotide triphosphate hydrolases"/>
    <property type="match status" value="1"/>
</dbReference>
<keyword evidence="2" id="KW-0819">tRNA processing</keyword>
<dbReference type="Proteomes" id="UP000011864">
    <property type="component" value="Chromosome"/>
</dbReference>
<dbReference type="SUPFAM" id="SSF55729">
    <property type="entry name" value="Acyl-CoA N-acyltransferases (Nat)"/>
    <property type="match status" value="1"/>
</dbReference>
<dbReference type="GO" id="GO:1990883">
    <property type="term" value="F:18S rRNA cytidine N-acetyltransferase activity"/>
    <property type="evidence" value="ECO:0007669"/>
    <property type="project" value="TreeGrafter"/>
</dbReference>
<dbReference type="GO" id="GO:1904812">
    <property type="term" value="P:rRNA acetylation involved in maturation of SSU-rRNA"/>
    <property type="evidence" value="ECO:0007669"/>
    <property type="project" value="TreeGrafter"/>
</dbReference>
<proteinExistence type="predicted"/>
<dbReference type="PANTHER" id="PTHR10925">
    <property type="entry name" value="N-ACETYLTRANSFERASE 10"/>
    <property type="match status" value="1"/>
</dbReference>
<keyword evidence="8" id="KW-1185">Reference proteome</keyword>
<dbReference type="OrthoDB" id="5578851at2"/>
<dbReference type="Pfam" id="PF13718">
    <property type="entry name" value="GNAT_acetyltr_2"/>
    <property type="match status" value="1"/>
</dbReference>
<dbReference type="Gene3D" id="1.20.120.890">
    <property type="entry name" value="tRNA(Met) cytidine acetyltransferase, tail domain"/>
    <property type="match status" value="1"/>
</dbReference>
<feature type="domain" description="N-acetyltransferase" evidence="6">
    <location>
        <begin position="383"/>
        <end position="571"/>
    </location>
</feature>
<dbReference type="RefSeq" id="WP_007639003.1">
    <property type="nucleotide sequence ID" value="NC_020514.1"/>
</dbReference>
<dbReference type="InterPro" id="IPR013562">
    <property type="entry name" value="TmcA/NAT10_N"/>
</dbReference>
<dbReference type="GO" id="GO:0051392">
    <property type="term" value="F:tRNA cytidine N4-acetyltransferase activity"/>
    <property type="evidence" value="ECO:0007669"/>
    <property type="project" value="TreeGrafter"/>
</dbReference>
<reference evidence="7 8" key="1">
    <citation type="journal article" date="2013" name="Genome Announc.">
        <title>Complete Genome Sequence of Glaciecola psychrophila Strain 170T.</title>
        <authorList>
            <person name="Yin J."/>
            <person name="Chen J."/>
            <person name="Liu G."/>
            <person name="Yu Y."/>
            <person name="Song L."/>
            <person name="Wang X."/>
            <person name="Qu X."/>
        </authorList>
    </citation>
    <scope>NUCLEOTIDE SEQUENCE [LARGE SCALE GENOMIC DNA]</scope>
    <source>
        <strain evidence="7 8">170</strain>
    </source>
</reference>
<dbReference type="CDD" id="cd04301">
    <property type="entry name" value="NAT_SF"/>
    <property type="match status" value="1"/>
</dbReference>
<dbReference type="eggNOG" id="COG1444">
    <property type="taxonomic scope" value="Bacteria"/>
</dbReference>
<evidence type="ECO:0000256" key="2">
    <source>
        <dbReference type="ARBA" id="ARBA00022694"/>
    </source>
</evidence>
<dbReference type="InterPro" id="IPR000182">
    <property type="entry name" value="GNAT_dom"/>
</dbReference>
<dbReference type="PATRIC" id="fig|1129794.4.peg.3584"/>
<dbReference type="InterPro" id="IPR016181">
    <property type="entry name" value="Acyl_CoA_acyltransferase"/>
</dbReference>
<evidence type="ECO:0000256" key="5">
    <source>
        <dbReference type="ARBA" id="ARBA00023315"/>
    </source>
</evidence>
<dbReference type="InterPro" id="IPR032672">
    <property type="entry name" value="TmcA/NAT10/Kre33"/>
</dbReference>
<evidence type="ECO:0000256" key="4">
    <source>
        <dbReference type="ARBA" id="ARBA00022840"/>
    </source>
</evidence>
<dbReference type="EMBL" id="CP003837">
    <property type="protein sequence ID" value="AGH45710.1"/>
    <property type="molecule type" value="Genomic_DNA"/>
</dbReference>
<dbReference type="Gene3D" id="3.40.50.11040">
    <property type="match status" value="1"/>
</dbReference>
<evidence type="ECO:0000313" key="8">
    <source>
        <dbReference type="Proteomes" id="UP000011864"/>
    </source>
</evidence>
<evidence type="ECO:0000256" key="1">
    <source>
        <dbReference type="ARBA" id="ARBA00022679"/>
    </source>
</evidence>
<dbReference type="GO" id="GO:0000049">
    <property type="term" value="F:tRNA binding"/>
    <property type="evidence" value="ECO:0007669"/>
    <property type="project" value="TreeGrafter"/>
</dbReference>
<dbReference type="InterPro" id="IPR007807">
    <property type="entry name" value="TcmA/NAT10_helicase"/>
</dbReference>
<sequence length="705" mass="80838">MNLPKQLSYWFEQRRSKLCHRQLLVIAGQEKWTRNAAVTLLYDNNIQSTLWVGDTDTETEYENITVKDYRSKLGHEYEWLVLNCFSGFRANAAMALSGTVRAHGLMIILCPELSEWPYYADPEQNNRISYGNQQPHLQSFFIQHLISCFRENSDVAILSADKFSGEVAFVDDNLETNHYYEQDTAVKSICKVAEGHTNRPLILTADRGRGKSSALGIAAAKLMQTSDKTLYLTAPQIHCVEQVFVHNKRMLTNALITKNGVEYQASSLTFKPLDVLLADESLPDLLLVDEASAIPVHTLNKLVKKFPRVVFSSTVHGYEGSGRGFEMRFIKQLSQLKPNFKRFNMLQPIRWYKHDTLERFWFNTFFQEVQTDIENIESINQQIECRHVSKAQLLHDKELLADLFRLLINAHYQTSQDDLQRFLDAPEIEFFILTRGIALLGVAQIVKEGGDCFRELANTIADCSKRVKGHLVAQNITSSYNTPPFLLAEQWRISRIAIDPEQQSKGFGKQLIQYVEQQAKQQHIKFLTTSFGCNTDIIKFWYNSEFTLAKLSAKPEVSSGEHSAICIKPLTREAVKTSDTIHEAFYQEFLYQIDKKFQFMSEGLLIQILVFEQTGNLDVFENIQPLEQFAIGKRAYFTCKRLLKEYLIINPGCFSKLESPEQTLLVAALLQNLSDQKICTKFNLSGKKQIEQALKTSFRKILFDA</sequence>
<dbReference type="InterPro" id="IPR038321">
    <property type="entry name" value="TmcA_C_sf"/>
</dbReference>
<dbReference type="KEGG" id="gps:C427_3602"/>
<keyword evidence="1" id="KW-0808">Transferase</keyword>
<dbReference type="PANTHER" id="PTHR10925:SF5">
    <property type="entry name" value="RNA CYTIDINE ACETYLTRANSFERASE"/>
    <property type="match status" value="1"/>
</dbReference>
<name>K7ASJ8_9ALTE</name>
<protein>
    <recommendedName>
        <fullName evidence="6">N-acetyltransferase domain-containing protein</fullName>
    </recommendedName>
</protein>
<dbReference type="Gene3D" id="3.40.630.30">
    <property type="match status" value="1"/>
</dbReference>
<dbReference type="HOGENOM" id="CLU_004652_1_0_6"/>
<gene>
    <name evidence="7" type="ORF">C427_3602</name>
</gene>
<dbReference type="STRING" id="1129794.C427_3602"/>
<evidence type="ECO:0000313" key="7">
    <source>
        <dbReference type="EMBL" id="AGH45710.1"/>
    </source>
</evidence>
<keyword evidence="5" id="KW-0012">Acyltransferase</keyword>
<dbReference type="GO" id="GO:0002101">
    <property type="term" value="P:tRNA wobble cytosine modification"/>
    <property type="evidence" value="ECO:0007669"/>
    <property type="project" value="TreeGrafter"/>
</dbReference>
<keyword evidence="3" id="KW-0547">Nucleotide-binding</keyword>
<dbReference type="InterPro" id="IPR027417">
    <property type="entry name" value="P-loop_NTPase"/>
</dbReference>
<evidence type="ECO:0000259" key="6">
    <source>
        <dbReference type="PROSITE" id="PS51186"/>
    </source>
</evidence>
<keyword evidence="4" id="KW-0067">ATP-binding</keyword>
<accession>K7ASJ8</accession>
<dbReference type="GO" id="GO:0005524">
    <property type="term" value="F:ATP binding"/>
    <property type="evidence" value="ECO:0007669"/>
    <property type="project" value="UniProtKB-KW"/>
</dbReference>
<dbReference type="PROSITE" id="PS51186">
    <property type="entry name" value="GNAT"/>
    <property type="match status" value="1"/>
</dbReference>
<dbReference type="AlphaFoldDB" id="K7ASJ8"/>